<sequence length="138" mass="15978">MIYTDEVRKKLDAILKAFGEYIDGQSYFDIVYSKKIGYVWILAECPGDAGAVLLDTPEKMLDQLFNEVINDVVNADENKTHILNALTLSEWEECEVRRRIAILLEPLAEDKDCYLQFMDRYLKAYQKNNGYIGEPDEL</sequence>
<dbReference type="Proteomes" id="UP001154420">
    <property type="component" value="Unassembled WGS sequence"/>
</dbReference>
<evidence type="ECO:0000313" key="2">
    <source>
        <dbReference type="Proteomes" id="UP001154420"/>
    </source>
</evidence>
<gene>
    <name evidence="1" type="ORF">D5281_19900</name>
</gene>
<dbReference type="OrthoDB" id="1918568at2"/>
<protein>
    <submittedName>
        <fullName evidence="1">Uncharacterized protein</fullName>
    </submittedName>
</protein>
<accession>A0A9X5BJ94</accession>
<dbReference type="EMBL" id="QZDT01000050">
    <property type="protein sequence ID" value="NBJ94776.1"/>
    <property type="molecule type" value="Genomic_DNA"/>
</dbReference>
<keyword evidence="2" id="KW-1185">Reference proteome</keyword>
<dbReference type="RefSeq" id="WP_010815301.1">
    <property type="nucleotide sequence ID" value="NZ_QZDT01000050.1"/>
</dbReference>
<name>A0A9X5BJ94_9FIRM</name>
<proteinExistence type="predicted"/>
<evidence type="ECO:0000313" key="1">
    <source>
        <dbReference type="EMBL" id="NBJ94776.1"/>
    </source>
</evidence>
<organism evidence="1 2">
    <name type="scientific">Parablautia muri</name>
    <dbReference type="NCBI Taxonomy" id="2320879"/>
    <lineage>
        <taxon>Bacteria</taxon>
        <taxon>Bacillati</taxon>
        <taxon>Bacillota</taxon>
        <taxon>Clostridia</taxon>
        <taxon>Lachnospirales</taxon>
        <taxon>Lachnospiraceae</taxon>
        <taxon>Parablautia</taxon>
    </lineage>
</organism>
<comment type="caution">
    <text evidence="1">The sequence shown here is derived from an EMBL/GenBank/DDBJ whole genome shotgun (WGS) entry which is preliminary data.</text>
</comment>
<reference evidence="1" key="1">
    <citation type="submission" date="2018-09" db="EMBL/GenBank/DDBJ databases">
        <title>Murine metabolic-syndrome-specific gut microbial biobank.</title>
        <authorList>
            <person name="Liu C."/>
        </authorList>
    </citation>
    <scope>NUCLEOTIDE SEQUENCE</scope>
    <source>
        <strain evidence="1">D42-62</strain>
    </source>
</reference>
<dbReference type="AlphaFoldDB" id="A0A9X5BJ94"/>